<evidence type="ECO:0000256" key="1">
    <source>
        <dbReference type="SAM" id="SignalP"/>
    </source>
</evidence>
<dbReference type="EMBL" id="CP032707">
    <property type="protein sequence ID" value="AYG94053.1"/>
    <property type="molecule type" value="Genomic_DNA"/>
</dbReference>
<evidence type="ECO:0000313" key="3">
    <source>
        <dbReference type="Proteomes" id="UP000276984"/>
    </source>
</evidence>
<proteinExistence type="predicted"/>
<keyword evidence="1" id="KW-0732">Signal</keyword>
<dbReference type="AlphaFoldDB" id="A0A494RG06"/>
<keyword evidence="3" id="KW-1185">Reference proteome</keyword>
<evidence type="ECO:0000313" key="2">
    <source>
        <dbReference type="EMBL" id="AYG94053.1"/>
    </source>
</evidence>
<name>A0A494RG06_9CAUL</name>
<dbReference type="NCBIfam" id="TIGR04433">
    <property type="entry name" value="UrcA_uranyl"/>
    <property type="match status" value="1"/>
</dbReference>
<sequence length="107" mass="11305">MFTAVAAALALAAAPPVAPSAADADDAMRVSFGDLTLERPEDAAILAGRIQAAAAHYCDRHRVVVTPRAAGAPHQCRAHVEHALVAALPPADWRAVRLAQIERRRGR</sequence>
<protein>
    <submittedName>
        <fullName evidence="2">UrcA family protein</fullName>
    </submittedName>
</protein>
<feature type="chain" id="PRO_5019711893" evidence="1">
    <location>
        <begin position="22"/>
        <end position="107"/>
    </location>
</feature>
<feature type="signal peptide" evidence="1">
    <location>
        <begin position="1"/>
        <end position="21"/>
    </location>
</feature>
<gene>
    <name evidence="2" type="ORF">D8I30_01800</name>
</gene>
<dbReference type="InterPro" id="IPR030972">
    <property type="entry name" value="UrcA_uranyl"/>
</dbReference>
<reference evidence="2 3" key="1">
    <citation type="submission" date="2018-10" db="EMBL/GenBank/DDBJ databases">
        <title>Complete genome sequence of Brevundimonas naejangsanensis BRV3.</title>
        <authorList>
            <person name="Berrios L."/>
            <person name="Ely B."/>
        </authorList>
    </citation>
    <scope>NUCLEOTIDE SEQUENCE [LARGE SCALE GENOMIC DNA]</scope>
    <source>
        <strain evidence="2 3">BRV3</strain>
    </source>
</reference>
<organism evidence="2 3">
    <name type="scientific">Brevundimonas naejangsanensis</name>
    <dbReference type="NCBI Taxonomy" id="588932"/>
    <lineage>
        <taxon>Bacteria</taxon>
        <taxon>Pseudomonadati</taxon>
        <taxon>Pseudomonadota</taxon>
        <taxon>Alphaproteobacteria</taxon>
        <taxon>Caulobacterales</taxon>
        <taxon>Caulobacteraceae</taxon>
        <taxon>Brevundimonas</taxon>
    </lineage>
</organism>
<dbReference type="Proteomes" id="UP000276984">
    <property type="component" value="Chromosome"/>
</dbReference>
<dbReference type="RefSeq" id="WP_121481212.1">
    <property type="nucleotide sequence ID" value="NZ_CP032707.1"/>
</dbReference>
<accession>A0A494RG06</accession>